<dbReference type="AlphaFoldDB" id="A0A397WAF3"/>
<sequence length="120" mass="14161">MGNASGNIWLDIYQYEIGVKKDYDKAFEYYQKSEIWVMLLYNSYKCSKSNSETVEYDCASKRSNVYEDLKDMLIKNKYHLPWIPYNDFTGIKEIGKGEFATVYHAHWDDNSSDSSCRCRT</sequence>
<dbReference type="InterPro" id="IPR011009">
    <property type="entry name" value="Kinase-like_dom_sf"/>
</dbReference>
<keyword evidence="2" id="KW-1185">Reference proteome</keyword>
<evidence type="ECO:0000313" key="1">
    <source>
        <dbReference type="EMBL" id="RIB30767.1"/>
    </source>
</evidence>
<dbReference type="InterPro" id="IPR011990">
    <property type="entry name" value="TPR-like_helical_dom_sf"/>
</dbReference>
<dbReference type="EMBL" id="QKWP01000005">
    <property type="protein sequence ID" value="RIB30767.1"/>
    <property type="molecule type" value="Genomic_DNA"/>
</dbReference>
<comment type="caution">
    <text evidence="1">The sequence shown here is derived from an EMBL/GenBank/DDBJ whole genome shotgun (WGS) entry which is preliminary data.</text>
</comment>
<evidence type="ECO:0000313" key="2">
    <source>
        <dbReference type="Proteomes" id="UP000266673"/>
    </source>
</evidence>
<dbReference type="Gene3D" id="1.25.40.10">
    <property type="entry name" value="Tetratricopeptide repeat domain"/>
    <property type="match status" value="1"/>
</dbReference>
<evidence type="ECO:0008006" key="3">
    <source>
        <dbReference type="Google" id="ProtNLM"/>
    </source>
</evidence>
<dbReference type="SUPFAM" id="SSF56112">
    <property type="entry name" value="Protein kinase-like (PK-like)"/>
    <property type="match status" value="1"/>
</dbReference>
<accession>A0A397WAF3</accession>
<dbReference type="Gene3D" id="3.30.200.20">
    <property type="entry name" value="Phosphorylase Kinase, domain 1"/>
    <property type="match status" value="1"/>
</dbReference>
<gene>
    <name evidence="1" type="ORF">C2G38_2026548</name>
</gene>
<dbReference type="Proteomes" id="UP000266673">
    <property type="component" value="Unassembled WGS sequence"/>
</dbReference>
<dbReference type="OrthoDB" id="10577191at2759"/>
<proteinExistence type="predicted"/>
<name>A0A397WAF3_9GLOM</name>
<organism evidence="1 2">
    <name type="scientific">Gigaspora rosea</name>
    <dbReference type="NCBI Taxonomy" id="44941"/>
    <lineage>
        <taxon>Eukaryota</taxon>
        <taxon>Fungi</taxon>
        <taxon>Fungi incertae sedis</taxon>
        <taxon>Mucoromycota</taxon>
        <taxon>Glomeromycotina</taxon>
        <taxon>Glomeromycetes</taxon>
        <taxon>Diversisporales</taxon>
        <taxon>Gigasporaceae</taxon>
        <taxon>Gigaspora</taxon>
    </lineage>
</organism>
<protein>
    <recommendedName>
        <fullName evidence="3">Protein kinase domain-containing protein</fullName>
    </recommendedName>
</protein>
<reference evidence="1 2" key="1">
    <citation type="submission" date="2018-06" db="EMBL/GenBank/DDBJ databases">
        <title>Comparative genomics reveals the genomic features of Rhizophagus irregularis, R. cerebriforme, R. diaphanum and Gigaspora rosea, and their symbiotic lifestyle signature.</title>
        <authorList>
            <person name="Morin E."/>
            <person name="San Clemente H."/>
            <person name="Chen E.C.H."/>
            <person name="De La Providencia I."/>
            <person name="Hainaut M."/>
            <person name="Kuo A."/>
            <person name="Kohler A."/>
            <person name="Murat C."/>
            <person name="Tang N."/>
            <person name="Roy S."/>
            <person name="Loubradou J."/>
            <person name="Henrissat B."/>
            <person name="Grigoriev I.V."/>
            <person name="Corradi N."/>
            <person name="Roux C."/>
            <person name="Martin F.M."/>
        </authorList>
    </citation>
    <scope>NUCLEOTIDE SEQUENCE [LARGE SCALE GENOMIC DNA]</scope>
    <source>
        <strain evidence="1 2">DAOM 194757</strain>
    </source>
</reference>